<dbReference type="InterPro" id="IPR025377">
    <property type="entry name" value="DUF4367"/>
</dbReference>
<keyword evidence="4" id="KW-1185">Reference proteome</keyword>
<organism evidence="3 4">
    <name type="scientific">Guopingia tenuis</name>
    <dbReference type="NCBI Taxonomy" id="2763656"/>
    <lineage>
        <taxon>Bacteria</taxon>
        <taxon>Bacillati</taxon>
        <taxon>Bacillota</taxon>
        <taxon>Clostridia</taxon>
        <taxon>Christensenellales</taxon>
        <taxon>Christensenellaceae</taxon>
        <taxon>Guopingia</taxon>
    </lineage>
</organism>
<dbReference type="Pfam" id="PF14285">
    <property type="entry name" value="DUF4367"/>
    <property type="match status" value="1"/>
</dbReference>
<keyword evidence="1" id="KW-0472">Membrane</keyword>
<protein>
    <submittedName>
        <fullName evidence="3">DUF4367 domain-containing protein</fullName>
    </submittedName>
</protein>
<feature type="transmembrane region" description="Helical" evidence="1">
    <location>
        <begin position="80"/>
        <end position="106"/>
    </location>
</feature>
<keyword evidence="1" id="KW-1133">Transmembrane helix</keyword>
<evidence type="ECO:0000313" key="3">
    <source>
        <dbReference type="EMBL" id="MBC8539232.1"/>
    </source>
</evidence>
<reference evidence="3" key="1">
    <citation type="submission" date="2020-08" db="EMBL/GenBank/DDBJ databases">
        <title>Genome public.</title>
        <authorList>
            <person name="Liu C."/>
            <person name="Sun Q."/>
        </authorList>
    </citation>
    <scope>NUCLEOTIDE SEQUENCE</scope>
    <source>
        <strain evidence="3">NSJ-63</strain>
    </source>
</reference>
<proteinExistence type="predicted"/>
<evidence type="ECO:0000256" key="1">
    <source>
        <dbReference type="SAM" id="Phobius"/>
    </source>
</evidence>
<comment type="caution">
    <text evidence="3">The sequence shown here is derived from an EMBL/GenBank/DDBJ whole genome shotgun (WGS) entry which is preliminary data.</text>
</comment>
<dbReference type="EMBL" id="JACRSS010000006">
    <property type="protein sequence ID" value="MBC8539232.1"/>
    <property type="molecule type" value="Genomic_DNA"/>
</dbReference>
<name>A0A926DK58_9FIRM</name>
<accession>A0A926DK58</accession>
<dbReference type="AlphaFoldDB" id="A0A926DK58"/>
<evidence type="ECO:0000259" key="2">
    <source>
        <dbReference type="Pfam" id="PF14285"/>
    </source>
</evidence>
<sequence>MNWIRRKPKINTLTESEVLLRHQLLEAIQAEMQKPEDQRDAALIEECLETIEYLNDECRTPVYIDPQEKQREHVRRLPRWVAVACSVVVFFFAGTGVASAFGINVWQAILHWDSRYLQVGYTPSEQFEPLPTGTFTDDIKGEDPPIENNYMVFTSIEEAVQAAGFTPMLPSWIPEGYELDSVEVFPDSFTSSMTIRYMKGDEDYLLVSVIHMWHSDGAVQTGIDTQDAELGQYWSNGILYTTATRADSSITINWNIGNEIYEVDCIRQPLEIAQDIVASFK</sequence>
<feature type="domain" description="DUF4367" evidence="2">
    <location>
        <begin position="170"/>
        <end position="265"/>
    </location>
</feature>
<keyword evidence="1" id="KW-0812">Transmembrane</keyword>
<gene>
    <name evidence="3" type="ORF">H8693_09875</name>
</gene>
<evidence type="ECO:0000313" key="4">
    <source>
        <dbReference type="Proteomes" id="UP000617951"/>
    </source>
</evidence>
<dbReference type="RefSeq" id="WP_249280837.1">
    <property type="nucleotide sequence ID" value="NZ_JACRSS010000006.1"/>
</dbReference>
<dbReference type="Proteomes" id="UP000617951">
    <property type="component" value="Unassembled WGS sequence"/>
</dbReference>